<sequence length="156" mass="17449">MVTPGTRADKVVLTVRKPTEYLLRTDSALLSPVMVYKLTAEGFEIKHVQDMISSSDLYTAEKILSRIVGKSTRTIQRQSKDNQAVRLSSLQSAMAFQYATVLERATKVFGTQKLAEHWLGRPCGYFNGEIPLDVVGNPVGFQVVSDYLERIECGIY</sequence>
<keyword evidence="3" id="KW-1185">Reference proteome</keyword>
<dbReference type="EMBL" id="CP076683">
    <property type="protein sequence ID" value="QWV19273.1"/>
    <property type="molecule type" value="Genomic_DNA"/>
</dbReference>
<dbReference type="InterPro" id="IPR024467">
    <property type="entry name" value="Xre/MbcA/ParS-like_toxin-bd"/>
</dbReference>
<reference evidence="2 3" key="1">
    <citation type="submission" date="2021-06" db="EMBL/GenBank/DDBJ databases">
        <title>Microbial metabolic specificity influences pelagic lipid remineralization.</title>
        <authorList>
            <person name="Behrendt L."/>
            <person name="Hunter J.E."/>
            <person name="Alcolombri U."/>
            <person name="Smriga S."/>
            <person name="Mincer T."/>
            <person name="Lowenstein D.P."/>
            <person name="Peaudecerf F.J."/>
            <person name="Fernandez V.I."/>
            <person name="Fredricks H."/>
            <person name="Almblad H."/>
            <person name="Harrison J.J."/>
            <person name="Stocker R."/>
            <person name="Van Mooy B.A.S."/>
        </authorList>
    </citation>
    <scope>NUCLEOTIDE SEQUENCE [LARGE SCALE GENOMIC DNA]</scope>
    <source>
        <strain evidence="2 3">A252</strain>
    </source>
</reference>
<proteinExistence type="predicted"/>
<evidence type="ECO:0000313" key="2">
    <source>
        <dbReference type="EMBL" id="QWV19273.1"/>
    </source>
</evidence>
<evidence type="ECO:0000313" key="3">
    <source>
        <dbReference type="Proteomes" id="UP000683436"/>
    </source>
</evidence>
<gene>
    <name evidence="2" type="ORF">KQ248_08430</name>
</gene>
<dbReference type="Pfam" id="PF09722">
    <property type="entry name" value="Xre_MbcA_ParS_C"/>
    <property type="match status" value="1"/>
</dbReference>
<dbReference type="Proteomes" id="UP000683436">
    <property type="component" value="Chromosome"/>
</dbReference>
<dbReference type="InterPro" id="IPR011979">
    <property type="entry name" value="Antitox_Xre"/>
</dbReference>
<protein>
    <submittedName>
        <fullName evidence="2">DUF2384 domain-containing protein</fullName>
    </submittedName>
</protein>
<accession>A0ABX8J2K6</accession>
<evidence type="ECO:0000259" key="1">
    <source>
        <dbReference type="Pfam" id="PF09722"/>
    </source>
</evidence>
<dbReference type="NCBIfam" id="TIGR02293">
    <property type="entry name" value="TAS_TIGR02293"/>
    <property type="match status" value="1"/>
</dbReference>
<name>A0ABX8J2K6_9GAMM</name>
<organism evidence="2 3">
    <name type="scientific">Stutzerimonas zhaodongensis</name>
    <dbReference type="NCBI Taxonomy" id="1176257"/>
    <lineage>
        <taxon>Bacteria</taxon>
        <taxon>Pseudomonadati</taxon>
        <taxon>Pseudomonadota</taxon>
        <taxon>Gammaproteobacteria</taxon>
        <taxon>Pseudomonadales</taxon>
        <taxon>Pseudomonadaceae</taxon>
        <taxon>Stutzerimonas</taxon>
    </lineage>
</organism>
<feature type="domain" description="Antitoxin Xre/MbcA/ParS-like toxin-binding" evidence="1">
    <location>
        <begin position="105"/>
        <end position="152"/>
    </location>
</feature>
<dbReference type="RefSeq" id="WP_216707264.1">
    <property type="nucleotide sequence ID" value="NZ_CP076683.1"/>
</dbReference>